<dbReference type="InterPro" id="IPR000537">
    <property type="entry name" value="UbiA_prenyltransferase"/>
</dbReference>
<dbReference type="Gene3D" id="1.10.357.140">
    <property type="entry name" value="UbiA prenyltransferase"/>
    <property type="match status" value="1"/>
</dbReference>
<dbReference type="GO" id="GO:0048034">
    <property type="term" value="P:heme O biosynthetic process"/>
    <property type="evidence" value="ECO:0007669"/>
    <property type="project" value="UniProtKB-UniRule"/>
</dbReference>
<evidence type="ECO:0000256" key="5">
    <source>
        <dbReference type="ARBA" id="ARBA00022679"/>
    </source>
</evidence>
<comment type="miscellaneous">
    <text evidence="14">Carbon 2 of the heme B porphyrin ring is defined according to the Fischer nomenclature.</text>
</comment>
<evidence type="ECO:0000256" key="7">
    <source>
        <dbReference type="ARBA" id="ARBA00022989"/>
    </source>
</evidence>
<dbReference type="PANTHER" id="PTHR43448:SF7">
    <property type="entry name" value="4-HYDROXYBENZOATE SOLANESYLTRANSFERASE"/>
    <property type="match status" value="1"/>
</dbReference>
<organism evidence="15 16">
    <name type="scientific">Arthrobacter mobilis</name>
    <dbReference type="NCBI Taxonomy" id="2724944"/>
    <lineage>
        <taxon>Bacteria</taxon>
        <taxon>Bacillati</taxon>
        <taxon>Actinomycetota</taxon>
        <taxon>Actinomycetes</taxon>
        <taxon>Micrococcales</taxon>
        <taxon>Micrococcaceae</taxon>
        <taxon>Arthrobacter</taxon>
    </lineage>
</organism>
<comment type="function">
    <text evidence="14">Converts heme B (protoheme IX) to heme O by substitution of the vinyl group on carbon 2 of heme B porphyrin ring with a hydroxyethyl farnesyl side group.</text>
</comment>
<feature type="transmembrane region" description="Helical" evidence="14">
    <location>
        <begin position="58"/>
        <end position="77"/>
    </location>
</feature>
<feature type="transmembrane region" description="Helical" evidence="14">
    <location>
        <begin position="204"/>
        <end position="224"/>
    </location>
</feature>
<feature type="transmembrane region" description="Helical" evidence="14">
    <location>
        <begin position="155"/>
        <end position="172"/>
    </location>
</feature>
<feature type="transmembrane region" description="Helical" evidence="14">
    <location>
        <begin position="308"/>
        <end position="329"/>
    </location>
</feature>
<dbReference type="EC" id="2.5.1.141" evidence="3 14"/>
<evidence type="ECO:0000256" key="10">
    <source>
        <dbReference type="ARBA" id="ARBA00030253"/>
    </source>
</evidence>
<dbReference type="HAMAP" id="MF_00154">
    <property type="entry name" value="CyoE_CtaB"/>
    <property type="match status" value="1"/>
</dbReference>
<evidence type="ECO:0000256" key="11">
    <source>
        <dbReference type="ARBA" id="ARBA00040810"/>
    </source>
</evidence>
<evidence type="ECO:0000256" key="3">
    <source>
        <dbReference type="ARBA" id="ARBA00012292"/>
    </source>
</evidence>
<gene>
    <name evidence="14" type="primary">ctaB</name>
    <name evidence="15" type="ORF">HGG74_04785</name>
</gene>
<evidence type="ECO:0000256" key="12">
    <source>
        <dbReference type="ARBA" id="ARBA00042475"/>
    </source>
</evidence>
<dbReference type="PANTHER" id="PTHR43448">
    <property type="entry name" value="PROTOHEME IX FARNESYLTRANSFERASE, MITOCHONDRIAL"/>
    <property type="match status" value="1"/>
</dbReference>
<dbReference type="InterPro" id="IPR030470">
    <property type="entry name" value="UbiA_prenylTrfase_CS"/>
</dbReference>
<evidence type="ECO:0000256" key="13">
    <source>
        <dbReference type="ARBA" id="ARBA00047690"/>
    </source>
</evidence>
<dbReference type="CDD" id="cd13957">
    <property type="entry name" value="PT_UbiA_Cox10"/>
    <property type="match status" value="1"/>
</dbReference>
<feature type="transmembrane region" description="Helical" evidence="14">
    <location>
        <begin position="179"/>
        <end position="198"/>
    </location>
</feature>
<comment type="catalytic activity">
    <reaction evidence="13 14">
        <text>heme b + (2E,6E)-farnesyl diphosphate + H2O = Fe(II)-heme o + diphosphate</text>
        <dbReference type="Rhea" id="RHEA:28070"/>
        <dbReference type="ChEBI" id="CHEBI:15377"/>
        <dbReference type="ChEBI" id="CHEBI:33019"/>
        <dbReference type="ChEBI" id="CHEBI:60344"/>
        <dbReference type="ChEBI" id="CHEBI:60530"/>
        <dbReference type="ChEBI" id="CHEBI:175763"/>
        <dbReference type="EC" id="2.5.1.141"/>
    </reaction>
</comment>
<dbReference type="NCBIfam" id="NF003349">
    <property type="entry name" value="PRK04375.1-2"/>
    <property type="match status" value="1"/>
</dbReference>
<feature type="transmembrane region" description="Helical" evidence="14">
    <location>
        <begin position="274"/>
        <end position="296"/>
    </location>
</feature>
<comment type="caution">
    <text evidence="15">The sequence shown here is derived from an EMBL/GenBank/DDBJ whole genome shotgun (WGS) entry which is preliminary data.</text>
</comment>
<keyword evidence="4 14" id="KW-1003">Cell membrane</keyword>
<evidence type="ECO:0000256" key="6">
    <source>
        <dbReference type="ARBA" id="ARBA00022692"/>
    </source>
</evidence>
<sequence length="339" mass="36571">MPFPGCAARQLVKYSSPAELSGIPLNIQSAPAPLAEAPASPGFTRKFKAYVALTKPRVIELLLVTTLPTMIFAQRGFPDLGLILATMIGGALAAGSAGAFNCYIDRDMDRLMQRTENRPLVTGEVSPREALVFASLLGALSIAILWFGANPLAGWLGIGAIFFYVVIYTLILKRRTAQNIIWGGAAGCFPVLIAWAAVTNKVEWPAFILFMVIFLWTPPHYWPLSMKYSDDYNAAQVPMLGAIAGARLVSTQVVLYGWATVVCSLLLVPVAGAGWVYTVAAALSGGWFLYESHLLYNRAKAGEVSNKVAMRVFHGSISYLTVLFLALAFDPFIGGPVFA</sequence>
<reference evidence="15 16" key="1">
    <citation type="submission" date="2020-04" db="EMBL/GenBank/DDBJ databases">
        <title>Arthrobacter sp. nov.</title>
        <authorList>
            <person name="Liu S."/>
        </authorList>
    </citation>
    <scope>NUCLEOTIDE SEQUENCE [LARGE SCALE GENOMIC DNA]</scope>
    <source>
        <strain evidence="15 16">E918</strain>
    </source>
</reference>
<keyword evidence="16" id="KW-1185">Reference proteome</keyword>
<dbReference type="UniPathway" id="UPA00834">
    <property type="reaction ID" value="UER00712"/>
</dbReference>
<keyword evidence="5 14" id="KW-0808">Transferase</keyword>
<comment type="similarity">
    <text evidence="14">Belongs to the UbiA prenyltransferase family. Protoheme IX farnesyltransferase subfamily.</text>
</comment>
<evidence type="ECO:0000256" key="1">
    <source>
        <dbReference type="ARBA" id="ARBA00004651"/>
    </source>
</evidence>
<dbReference type="Proteomes" id="UP000544090">
    <property type="component" value="Unassembled WGS sequence"/>
</dbReference>
<dbReference type="InterPro" id="IPR006369">
    <property type="entry name" value="Protohaem_IX_farnesylTrfase"/>
</dbReference>
<dbReference type="GO" id="GO:0005886">
    <property type="term" value="C:plasma membrane"/>
    <property type="evidence" value="ECO:0007669"/>
    <property type="project" value="UniProtKB-SubCell"/>
</dbReference>
<dbReference type="FunFam" id="1.10.357.140:FF:000001">
    <property type="entry name" value="Protoheme IX farnesyltransferase"/>
    <property type="match status" value="1"/>
</dbReference>
<evidence type="ECO:0000256" key="14">
    <source>
        <dbReference type="HAMAP-Rule" id="MF_00154"/>
    </source>
</evidence>
<name>A0A7X6HCU3_9MICC</name>
<dbReference type="PROSITE" id="PS00943">
    <property type="entry name" value="UBIA"/>
    <property type="match status" value="1"/>
</dbReference>
<feature type="transmembrane region" description="Helical" evidence="14">
    <location>
        <begin position="83"/>
        <end position="104"/>
    </location>
</feature>
<comment type="subcellular location">
    <subcellularLocation>
        <location evidence="1 14">Cell membrane</location>
        <topology evidence="1 14">Multi-pass membrane protein</topology>
    </subcellularLocation>
</comment>
<keyword evidence="7 14" id="KW-1133">Transmembrane helix</keyword>
<comment type="pathway">
    <text evidence="2 14">Porphyrin-containing compound metabolism; heme O biosynthesis; heme O from protoheme: step 1/1.</text>
</comment>
<keyword evidence="9 14" id="KW-0472">Membrane</keyword>
<feature type="transmembrane region" description="Helical" evidence="14">
    <location>
        <begin position="245"/>
        <end position="268"/>
    </location>
</feature>
<dbReference type="EMBL" id="JAAZSQ010000003">
    <property type="protein sequence ID" value="NKX53864.1"/>
    <property type="molecule type" value="Genomic_DNA"/>
</dbReference>
<evidence type="ECO:0000256" key="2">
    <source>
        <dbReference type="ARBA" id="ARBA00004919"/>
    </source>
</evidence>
<proteinExistence type="inferred from homology"/>
<feature type="transmembrane region" description="Helical" evidence="14">
    <location>
        <begin position="130"/>
        <end position="149"/>
    </location>
</feature>
<evidence type="ECO:0000256" key="8">
    <source>
        <dbReference type="ARBA" id="ARBA00023133"/>
    </source>
</evidence>
<keyword evidence="8 14" id="KW-0350">Heme biosynthesis</keyword>
<keyword evidence="6 14" id="KW-0812">Transmembrane</keyword>
<dbReference type="NCBIfam" id="TIGR01473">
    <property type="entry name" value="cyoE_ctaB"/>
    <property type="match status" value="1"/>
</dbReference>
<evidence type="ECO:0000313" key="16">
    <source>
        <dbReference type="Proteomes" id="UP000544090"/>
    </source>
</evidence>
<evidence type="ECO:0000256" key="4">
    <source>
        <dbReference type="ARBA" id="ARBA00022475"/>
    </source>
</evidence>
<dbReference type="AlphaFoldDB" id="A0A7X6HCU3"/>
<dbReference type="InterPro" id="IPR044878">
    <property type="entry name" value="UbiA_sf"/>
</dbReference>
<accession>A0A7X6HCU3</accession>
<protein>
    <recommendedName>
        <fullName evidence="11 14">Protoheme IX farnesyltransferase</fullName>
        <ecNumber evidence="3 14">2.5.1.141</ecNumber>
    </recommendedName>
    <alternativeName>
        <fullName evidence="12 14">Heme B farnesyltransferase</fullName>
    </alternativeName>
    <alternativeName>
        <fullName evidence="10 14">Heme O synthase</fullName>
    </alternativeName>
</protein>
<evidence type="ECO:0000313" key="15">
    <source>
        <dbReference type="EMBL" id="NKX53864.1"/>
    </source>
</evidence>
<evidence type="ECO:0000256" key="9">
    <source>
        <dbReference type="ARBA" id="ARBA00023136"/>
    </source>
</evidence>
<dbReference type="Pfam" id="PF01040">
    <property type="entry name" value="UbiA"/>
    <property type="match status" value="1"/>
</dbReference>
<dbReference type="GO" id="GO:0008495">
    <property type="term" value="F:protoheme IX farnesyltransferase activity"/>
    <property type="evidence" value="ECO:0007669"/>
    <property type="project" value="UniProtKB-UniRule"/>
</dbReference>